<proteinExistence type="predicted"/>
<evidence type="ECO:0000313" key="2">
    <source>
        <dbReference type="Proteomes" id="UP000266861"/>
    </source>
</evidence>
<dbReference type="EMBL" id="PQFF01000283">
    <property type="protein sequence ID" value="RHZ66140.1"/>
    <property type="molecule type" value="Genomic_DNA"/>
</dbReference>
<evidence type="ECO:0000313" key="1">
    <source>
        <dbReference type="EMBL" id="RHZ66140.1"/>
    </source>
</evidence>
<keyword evidence="2" id="KW-1185">Reference proteome</keyword>
<dbReference type="AlphaFoldDB" id="A0A397HZW8"/>
<gene>
    <name evidence="1" type="ORF">Glove_309g118</name>
</gene>
<accession>A0A397HZW8</accession>
<protein>
    <submittedName>
        <fullName evidence="1">Uncharacterized protein</fullName>
    </submittedName>
</protein>
<sequence length="77" mass="9042">MVWIYIGVGDENDVDLYVPVMKMMWVYIGVEENDVDLYWCRKWCGFMLVLVKKMVWIYIGAGERNGVDVGDENDVEK</sequence>
<name>A0A397HZW8_9GLOM</name>
<reference evidence="1 2" key="1">
    <citation type="submission" date="2018-08" db="EMBL/GenBank/DDBJ databases">
        <title>Genome and evolution of the arbuscular mycorrhizal fungus Diversispora epigaea (formerly Glomus versiforme) and its bacterial endosymbionts.</title>
        <authorList>
            <person name="Sun X."/>
            <person name="Fei Z."/>
            <person name="Harrison M."/>
        </authorList>
    </citation>
    <scope>NUCLEOTIDE SEQUENCE [LARGE SCALE GENOMIC DNA]</scope>
    <source>
        <strain evidence="1 2">IT104</strain>
    </source>
</reference>
<dbReference type="Proteomes" id="UP000266861">
    <property type="component" value="Unassembled WGS sequence"/>
</dbReference>
<organism evidence="1 2">
    <name type="scientific">Diversispora epigaea</name>
    <dbReference type="NCBI Taxonomy" id="1348612"/>
    <lineage>
        <taxon>Eukaryota</taxon>
        <taxon>Fungi</taxon>
        <taxon>Fungi incertae sedis</taxon>
        <taxon>Mucoromycota</taxon>
        <taxon>Glomeromycotina</taxon>
        <taxon>Glomeromycetes</taxon>
        <taxon>Diversisporales</taxon>
        <taxon>Diversisporaceae</taxon>
        <taxon>Diversispora</taxon>
    </lineage>
</organism>
<comment type="caution">
    <text evidence="1">The sequence shown here is derived from an EMBL/GenBank/DDBJ whole genome shotgun (WGS) entry which is preliminary data.</text>
</comment>